<dbReference type="SUPFAM" id="SSF81296">
    <property type="entry name" value="E set domains"/>
    <property type="match status" value="1"/>
</dbReference>
<dbReference type="PANTHER" id="PTHR23303">
    <property type="entry name" value="CARBOXYPEPTIDASE REGULATORY REGION-CONTAINING"/>
    <property type="match status" value="1"/>
</dbReference>
<reference evidence="5" key="1">
    <citation type="submission" date="2017-08" db="EMBL/GenBank/DDBJ databases">
        <authorList>
            <person name="Grouzdev D.S."/>
            <person name="Gaisin V.A."/>
            <person name="Rysina M.S."/>
            <person name="Gorlenko V.M."/>
        </authorList>
    </citation>
    <scope>NUCLEOTIDE SEQUENCE [LARGE SCALE GENOMIC DNA]</scope>
    <source>
        <strain evidence="5">Kir15-3F</strain>
    </source>
</reference>
<dbReference type="Proteomes" id="UP000220527">
    <property type="component" value="Unassembled WGS sequence"/>
</dbReference>
<evidence type="ECO:0000256" key="2">
    <source>
        <dbReference type="ARBA" id="ARBA00022837"/>
    </source>
</evidence>
<name>A0A2A6RNM0_9CHLR</name>
<protein>
    <recommendedName>
        <fullName evidence="3">IPT/TIG domain-containing protein</fullName>
    </recommendedName>
</protein>
<dbReference type="Gene3D" id="2.60.40.1120">
    <property type="entry name" value="Carboxypeptidase-like, regulatory domain"/>
    <property type="match status" value="8"/>
</dbReference>
<dbReference type="SUPFAM" id="SSF49452">
    <property type="entry name" value="Starch-binding domain-like"/>
    <property type="match status" value="7"/>
</dbReference>
<dbReference type="SUPFAM" id="SSF49464">
    <property type="entry name" value="Carboxypeptidase regulatory domain-like"/>
    <property type="match status" value="1"/>
</dbReference>
<evidence type="ECO:0000259" key="3">
    <source>
        <dbReference type="Pfam" id="PF01833"/>
    </source>
</evidence>
<dbReference type="EMBL" id="NQWI01000005">
    <property type="protein sequence ID" value="PDW04704.1"/>
    <property type="molecule type" value="Genomic_DNA"/>
</dbReference>
<proteinExistence type="predicted"/>
<organism evidence="4 5">
    <name type="scientific">Candidatus Viridilinea mediisalina</name>
    <dbReference type="NCBI Taxonomy" id="2024553"/>
    <lineage>
        <taxon>Bacteria</taxon>
        <taxon>Bacillati</taxon>
        <taxon>Chloroflexota</taxon>
        <taxon>Chloroflexia</taxon>
        <taxon>Chloroflexales</taxon>
        <taxon>Chloroflexineae</taxon>
        <taxon>Oscillochloridaceae</taxon>
        <taxon>Candidatus Viridilinea</taxon>
    </lineage>
</organism>
<dbReference type="InterPro" id="IPR013783">
    <property type="entry name" value="Ig-like_fold"/>
</dbReference>
<accession>A0A2A6RNM0</accession>
<dbReference type="SUPFAM" id="SSF49478">
    <property type="entry name" value="Cna protein B-type domain"/>
    <property type="match status" value="1"/>
</dbReference>
<dbReference type="Pfam" id="PF13620">
    <property type="entry name" value="CarboxypepD_reg"/>
    <property type="match status" value="8"/>
</dbReference>
<evidence type="ECO:0000256" key="1">
    <source>
        <dbReference type="ARBA" id="ARBA00022729"/>
    </source>
</evidence>
<dbReference type="RefSeq" id="WP_097642439.1">
    <property type="nucleotide sequence ID" value="NZ_NQWI01000005.1"/>
</dbReference>
<keyword evidence="2" id="KW-0106">Calcium</keyword>
<keyword evidence="5" id="KW-1185">Reference proteome</keyword>
<dbReference type="InterPro" id="IPR051417">
    <property type="entry name" value="SDr/BOS_complex"/>
</dbReference>
<dbReference type="InterPro" id="IPR002909">
    <property type="entry name" value="IPT_dom"/>
</dbReference>
<dbReference type="PANTHER" id="PTHR23303:SF14">
    <property type="entry name" value="BOS COMPLEX SUBUNIT NOMO1-RELATED"/>
    <property type="match status" value="1"/>
</dbReference>
<dbReference type="OrthoDB" id="5506354at2"/>
<dbReference type="Gene3D" id="2.60.120.380">
    <property type="match status" value="1"/>
</dbReference>
<dbReference type="InterPro" id="IPR008969">
    <property type="entry name" value="CarboxyPept-like_regulatory"/>
</dbReference>
<dbReference type="InterPro" id="IPR013784">
    <property type="entry name" value="Carb-bd-like_fold"/>
</dbReference>
<dbReference type="Pfam" id="PF01833">
    <property type="entry name" value="TIG"/>
    <property type="match status" value="1"/>
</dbReference>
<dbReference type="InterPro" id="IPR014756">
    <property type="entry name" value="Ig_E-set"/>
</dbReference>
<feature type="domain" description="IPT/TIG" evidence="3">
    <location>
        <begin position="915"/>
        <end position="986"/>
    </location>
</feature>
<comment type="caution">
    <text evidence="4">The sequence shown here is derived from an EMBL/GenBank/DDBJ whole genome shotgun (WGS) entry which is preliminary data.</text>
</comment>
<sequence length="1380" mass="148778">MSRLAVLRSLAIFVALFVTVTFSLHTRPAQSYDPGLHKVSGEVLDEHGDGIADVTIVATRIRAYPGAMVPQTTTALTDEEGKYVFINLPAGDYTIAPSHDEHGFNPSVRTIPLNRDFVDQDFTAIPPPYKVEGRITDSDGAGIADITVVASQLIAYPGPDGPLVITTTTKPDGTYVVDDLVLGSYTLTPTHPDYDLTPIQRTIRVNGNLIDQDFTATQPPYQAGGRMTDHTGRGLAGMEVVLSQLSPYPEPGASLLMTVTTDLDGTYSFDELPRGNYLITPVHRDYRFSPLNWKINLRGDLDNRNFVAYLIHHRVSGQVTDSLGDGVAQLEVVAVERPAYPGPDDPVTITTFTDHHGHYTFTDVLVGNYTITPDHEHYTFSPESREISINIGQHLSGQDFTATLIPYQVSGNVADNDGYGIANVTLIASQVFTYPVSSDPFTLTTLTDDDGNYTLSDLTVGTYTLTPAHDSYAFTPISRTISVTEDLHDQDFAATLLTFQVSGRVAEANGTGVAGVTISDGTRSTTTDAQGAYALADVPVGHHTLTATHTLYSFSPATLAISVTDDLEDQDFTARLLQYTVSGRVAEANGTGVAGVTISDGTRSTTTDAEGAYALADVPTGHYTLTATHTLYSFNPATLAISVTDDLADQDFIATLLTYDVSGRVAEANGAGVAGVTISDGTRSTTTDAQGTYTLSDLPIGSYTLVVSHTDYSFAPTSRTISVTTNLSGQDFTATLLTYSVSGRITDPDGVGVADVMLSDGIRNVFTDIQGNYTLADVPVGSYTLTPERSGYTFTPNQRQLTVREDLIEQDFIAVLSDPGDGAFLRSITPNEATNTQATQVTIRGNGFSANTAPSAQLSSQAGLIDLTNITPENRTSFKATVPAGLAPGRYDLLVTSNGRTGLLANAFIVLGTTPEIEQVMPTSAFNDQPAEVLIEGLNFAEDVRVQLGTLPLTTTRVNGTLLFVEVPAGLEPATYDLVVRNPDGSQARLRNAFSVLDPTDELNDDLFSSRDQLWLNPLTPRINTSVELGLLVQRQGGKQVLENVPVAFHRDSPTGPLLGTAMVPFLDPRSTESTLPLEVRFANPGLVTIYAIIDPEHTIPEIDTNNNVVQRTFLVAPAGLDRIPPVVERIRVNDGTSSTVVNRDLTLGIHASDPQPGSGVSHLHVIEYLYNESAKRWVPVIQSGWMAFSQNPERYHWSLLPKPGMRYLQVRARDGAGNISIGNARQLINYEAPRDRIARGQTRIYRYHVEEGQAFQVNLEVLSGDADLYVWSSRADQSAWVSNLSGSADEQVIISANEVVPGIYQVEVYGYSAAEYRLSTSFDLATANLASGGLDESKDAPSKPVLPVASIPDERAGTTPLFELDLTSIYTVYLPLTVR</sequence>
<keyword evidence="1" id="KW-0732">Signal</keyword>
<dbReference type="Gene3D" id="2.60.40.10">
    <property type="entry name" value="Immunoglobulins"/>
    <property type="match status" value="4"/>
</dbReference>
<evidence type="ECO:0000313" key="5">
    <source>
        <dbReference type="Proteomes" id="UP000220527"/>
    </source>
</evidence>
<dbReference type="GO" id="GO:0030246">
    <property type="term" value="F:carbohydrate binding"/>
    <property type="evidence" value="ECO:0007669"/>
    <property type="project" value="InterPro"/>
</dbReference>
<evidence type="ECO:0000313" key="4">
    <source>
        <dbReference type="EMBL" id="PDW04704.1"/>
    </source>
</evidence>
<gene>
    <name evidence="4" type="ORF">CJ255_02065</name>
</gene>